<sequence length="304" mass="34080">MVAKLPAIPERKEDLLTIANGQVKIGIDREKGGSITYISSAGYSRNIVNYRDPGRLIQQSYYAGIRRDRRQEGQGKHWSPWSWNPIQGGGIGSWAEVTAFERLNEHTLYSETIPNLWDMPNEPAAALMKQWTRFEEGLPNTIVVQCELQCDRDENDPWGPAVANPQEVPACYFTRNFHIAKSYLGDGEWQLETDPPGLPWTKASPPLQAMAFFEESGQGIAVFSPTAGKSWNFGSSGGPNNIEDPTSTYTMHVAPVVRVNLGPKSNFNYRYWLVLGTETEIAASLDVLIEKYENEEYELTNSSN</sequence>
<name>A0A927FB57_9BACT</name>
<evidence type="ECO:0000313" key="1">
    <source>
        <dbReference type="EMBL" id="MBD5781629.1"/>
    </source>
</evidence>
<protein>
    <submittedName>
        <fullName evidence="1">Uncharacterized protein</fullName>
    </submittedName>
</protein>
<reference evidence="1" key="1">
    <citation type="submission" date="2020-09" db="EMBL/GenBank/DDBJ databases">
        <title>Pelagicoccus enzymogenes sp. nov. with an EPS production, isolated from marine sediment.</title>
        <authorList>
            <person name="Feng X."/>
        </authorList>
    </citation>
    <scope>NUCLEOTIDE SEQUENCE</scope>
    <source>
        <strain evidence="1">NFK12</strain>
    </source>
</reference>
<proteinExistence type="predicted"/>
<accession>A0A927FB57</accession>
<evidence type="ECO:0000313" key="2">
    <source>
        <dbReference type="Proteomes" id="UP000622317"/>
    </source>
</evidence>
<dbReference type="EMBL" id="JACYFG010000051">
    <property type="protein sequence ID" value="MBD5781629.1"/>
    <property type="molecule type" value="Genomic_DNA"/>
</dbReference>
<dbReference type="Proteomes" id="UP000622317">
    <property type="component" value="Unassembled WGS sequence"/>
</dbReference>
<keyword evidence="2" id="KW-1185">Reference proteome</keyword>
<comment type="caution">
    <text evidence="1">The sequence shown here is derived from an EMBL/GenBank/DDBJ whole genome shotgun (WGS) entry which is preliminary data.</text>
</comment>
<organism evidence="1 2">
    <name type="scientific">Pelagicoccus enzymogenes</name>
    <dbReference type="NCBI Taxonomy" id="2773457"/>
    <lineage>
        <taxon>Bacteria</taxon>
        <taxon>Pseudomonadati</taxon>
        <taxon>Verrucomicrobiota</taxon>
        <taxon>Opitutia</taxon>
        <taxon>Puniceicoccales</taxon>
        <taxon>Pelagicoccaceae</taxon>
        <taxon>Pelagicoccus</taxon>
    </lineage>
</organism>
<gene>
    <name evidence="1" type="ORF">IEN85_19160</name>
</gene>
<dbReference type="AlphaFoldDB" id="A0A927FB57"/>